<gene>
    <name evidence="2" type="ORF">CY34DRAFT_15374</name>
</gene>
<dbReference type="Proteomes" id="UP000054485">
    <property type="component" value="Unassembled WGS sequence"/>
</dbReference>
<dbReference type="EMBL" id="KN835421">
    <property type="protein sequence ID" value="KIK37931.1"/>
    <property type="molecule type" value="Genomic_DNA"/>
</dbReference>
<accession>A0A0D0A8F4</accession>
<dbReference type="AlphaFoldDB" id="A0A0D0A8F4"/>
<dbReference type="OrthoDB" id="3265817at2759"/>
<organism evidence="2 3">
    <name type="scientific">Suillus luteus UH-Slu-Lm8-n1</name>
    <dbReference type="NCBI Taxonomy" id="930992"/>
    <lineage>
        <taxon>Eukaryota</taxon>
        <taxon>Fungi</taxon>
        <taxon>Dikarya</taxon>
        <taxon>Basidiomycota</taxon>
        <taxon>Agaricomycotina</taxon>
        <taxon>Agaricomycetes</taxon>
        <taxon>Agaricomycetidae</taxon>
        <taxon>Boletales</taxon>
        <taxon>Suillineae</taxon>
        <taxon>Suillaceae</taxon>
        <taxon>Suillus</taxon>
    </lineage>
</organism>
<protein>
    <submittedName>
        <fullName evidence="2">Uncharacterized protein</fullName>
    </submittedName>
</protein>
<reference evidence="3" key="2">
    <citation type="submission" date="2015-01" db="EMBL/GenBank/DDBJ databases">
        <title>Evolutionary Origins and Diversification of the Mycorrhizal Mutualists.</title>
        <authorList>
            <consortium name="DOE Joint Genome Institute"/>
            <consortium name="Mycorrhizal Genomics Consortium"/>
            <person name="Kohler A."/>
            <person name="Kuo A."/>
            <person name="Nagy L.G."/>
            <person name="Floudas D."/>
            <person name="Copeland A."/>
            <person name="Barry K.W."/>
            <person name="Cichocki N."/>
            <person name="Veneault-Fourrey C."/>
            <person name="LaButti K."/>
            <person name="Lindquist E.A."/>
            <person name="Lipzen A."/>
            <person name="Lundell T."/>
            <person name="Morin E."/>
            <person name="Murat C."/>
            <person name="Riley R."/>
            <person name="Ohm R."/>
            <person name="Sun H."/>
            <person name="Tunlid A."/>
            <person name="Henrissat B."/>
            <person name="Grigoriev I.V."/>
            <person name="Hibbett D.S."/>
            <person name="Martin F."/>
        </authorList>
    </citation>
    <scope>NUCLEOTIDE SEQUENCE [LARGE SCALE GENOMIC DNA]</scope>
    <source>
        <strain evidence="3">UH-Slu-Lm8-n1</strain>
    </source>
</reference>
<evidence type="ECO:0000313" key="2">
    <source>
        <dbReference type="EMBL" id="KIK37931.1"/>
    </source>
</evidence>
<evidence type="ECO:0000313" key="3">
    <source>
        <dbReference type="Proteomes" id="UP000054485"/>
    </source>
</evidence>
<reference evidence="2 3" key="1">
    <citation type="submission" date="2014-04" db="EMBL/GenBank/DDBJ databases">
        <authorList>
            <consortium name="DOE Joint Genome Institute"/>
            <person name="Kuo A."/>
            <person name="Ruytinx J."/>
            <person name="Rineau F."/>
            <person name="Colpaert J."/>
            <person name="Kohler A."/>
            <person name="Nagy L.G."/>
            <person name="Floudas D."/>
            <person name="Copeland A."/>
            <person name="Barry K.W."/>
            <person name="Cichocki N."/>
            <person name="Veneault-Fourrey C."/>
            <person name="LaButti K."/>
            <person name="Lindquist E.A."/>
            <person name="Lipzen A."/>
            <person name="Lundell T."/>
            <person name="Morin E."/>
            <person name="Murat C."/>
            <person name="Sun H."/>
            <person name="Tunlid A."/>
            <person name="Henrissat B."/>
            <person name="Grigoriev I.V."/>
            <person name="Hibbett D.S."/>
            <person name="Martin F."/>
            <person name="Nordberg H.P."/>
            <person name="Cantor M.N."/>
            <person name="Hua S.X."/>
        </authorList>
    </citation>
    <scope>NUCLEOTIDE SEQUENCE [LARGE SCALE GENOMIC DNA]</scope>
    <source>
        <strain evidence="2 3">UH-Slu-Lm8-n1</strain>
    </source>
</reference>
<proteinExistence type="predicted"/>
<feature type="region of interest" description="Disordered" evidence="1">
    <location>
        <begin position="168"/>
        <end position="191"/>
    </location>
</feature>
<dbReference type="HOGENOM" id="CLU_1422285_0_0_1"/>
<evidence type="ECO:0000256" key="1">
    <source>
        <dbReference type="SAM" id="MobiDB-lite"/>
    </source>
</evidence>
<keyword evidence="3" id="KW-1185">Reference proteome</keyword>
<name>A0A0D0A8F4_9AGAM</name>
<dbReference type="InParanoid" id="A0A0D0A8F4"/>
<feature type="region of interest" description="Disordered" evidence="1">
    <location>
        <begin position="48"/>
        <end position="92"/>
    </location>
</feature>
<sequence>MSMSIATRLDDAHEVATKLSSEQNFDSSNPSHSSTCFSLGHIPTVRFAPLPSPDHNRRRSNLPLGVAARSRRRRSARESRQQGRSLWTNDPAADPLLEDPFVTLGKFVKSATKNLWRRVRERNGLVDQVEPIQHDVVLDIRPMDGQEQLVDAMPEQRQAVEMAERPMIDNDLKSRWRRSTGSTMPSGPGLH</sequence>